<dbReference type="RefSeq" id="XP_002778888.1">
    <property type="nucleotide sequence ID" value="XM_002778842.1"/>
</dbReference>
<gene>
    <name evidence="4" type="ORF">Pmar_PMAR000716</name>
</gene>
<dbReference type="Gene3D" id="1.20.1600.10">
    <property type="entry name" value="Outer membrane efflux proteins (OEP)"/>
    <property type="match status" value="1"/>
</dbReference>
<feature type="region of interest" description="Disordered" evidence="3">
    <location>
        <begin position="1030"/>
        <end position="1052"/>
    </location>
</feature>
<evidence type="ECO:0000256" key="2">
    <source>
        <dbReference type="SAM" id="Coils"/>
    </source>
</evidence>
<feature type="region of interest" description="Disordered" evidence="3">
    <location>
        <begin position="1064"/>
        <end position="1113"/>
    </location>
</feature>
<dbReference type="SUPFAM" id="SSF57997">
    <property type="entry name" value="Tropomyosin"/>
    <property type="match status" value="1"/>
</dbReference>
<feature type="region of interest" description="Disordered" evidence="3">
    <location>
        <begin position="201"/>
        <end position="359"/>
    </location>
</feature>
<evidence type="ECO:0000256" key="1">
    <source>
        <dbReference type="ARBA" id="ARBA00023054"/>
    </source>
</evidence>
<name>C5KXF9_PERM5</name>
<dbReference type="GO" id="GO:0005856">
    <property type="term" value="C:cytoskeleton"/>
    <property type="evidence" value="ECO:0007669"/>
    <property type="project" value="TreeGrafter"/>
</dbReference>
<feature type="compositionally biased region" description="Polar residues" evidence="3">
    <location>
        <begin position="215"/>
        <end position="229"/>
    </location>
</feature>
<dbReference type="GeneID" id="9038917"/>
<evidence type="ECO:0000256" key="3">
    <source>
        <dbReference type="SAM" id="MobiDB-lite"/>
    </source>
</evidence>
<feature type="coiled-coil region" evidence="2">
    <location>
        <begin position="921"/>
        <end position="997"/>
    </location>
</feature>
<feature type="compositionally biased region" description="Basic and acidic residues" evidence="3">
    <location>
        <begin position="740"/>
        <end position="750"/>
    </location>
</feature>
<dbReference type="Proteomes" id="UP000007800">
    <property type="component" value="Unassembled WGS sequence"/>
</dbReference>
<dbReference type="PANTHER" id="PTHR32083:SF48">
    <property type="entry name" value="TRANS-GOLGI NETWORK-LOCALIZED SYP41-INTERACTING PROTEIN 1"/>
    <property type="match status" value="1"/>
</dbReference>
<feature type="region of interest" description="Disordered" evidence="3">
    <location>
        <begin position="1167"/>
        <end position="1217"/>
    </location>
</feature>
<dbReference type="AlphaFoldDB" id="C5KXF9"/>
<keyword evidence="5" id="KW-1185">Reference proteome</keyword>
<sequence length="1272" mass="140559">MGDSSTVSTAGFGPLWATIGAANQVNQHIGCTARTVKLVSRKQIFLILPDQDASAGLEGGKAVRIFPCSMNPLDSLRQWHDEGEVPENAVALSWATLLGKMKSRKGRVKVEAKVIGEDDRNAWWIMSVNKFEPGTVSFCCMEEEYRSYYIRHNNDKIDACIEEVGSGGFKQAASFNLLLRSDCDPRVNRNGSSVLNLSVDRSILEDSQGPDKTVESPSGSTVEAEQESSIGGLLESGIVDDSPLRSRVGEIEEEEDGGGGGRDDDTDVSTRSQKRTRDVRSVPKKTRGKVGNGEESTPEAKPSDPKRKRHDSLSGAMAVLVVSGKVDRRGGADRGDGNRLSTDSVFGHEERPLARPSEARDSVFDLTIDHDEAPDVSRIDPAPTSAVFEELEEVRRALSIALDRDLESQEEIKLLRKQLESARKSSKESRELKQLRKEFEKAKQGFERSEAEAREKIRTLKQELVLELEAKDEALNRTEALEEKLEEKQASEEEATCTIKSLKKELKQKTERLRALQQKPDDVATTGDDERVAGLEQELEEAQRLQAESQDVIKALRTELEDGEDRMKKLREELEEAKEAATEGTGTLRDDLEAAEEARSESQAAVVALEAELAEVKAKVIELQEEQEAADARWQEVQSEKQAREGEINELKRTLESLERLPLELETTKTERNKAQIAMFGLEAEIEALKERLEGKEREMKTMMAESVNGKEEGTSLRGSNVGKPPLAAAGTEKPAVSSNRRESREARSRLSLEMDEAVAGLLGFGGDLAAVPEGCPIAGDQSVDKYKQIIVELQEKVKKQDGWLDECEFDISKWEGRYRHEQEEHERTLRKYKEAKEALEKAEKERTELRAEAQRLSLQLERVSEEREAVEKAMKELEAAGEGGLGDESVVTLAPLVAVNNVKPESRTTSTSTSMSMRSLMSYEQRFEALKVETAKLKQEAEAFEGSKRVVETRAENAEKKVEFLKAQRNEFEDTLEKLMKQMDVISAERTRLLHELSLAQDELKALKTGIAGVSDYNTAIKEAMRDAQRSARSVHDRGGEGREDTPPECEKTKVGEFAVTGVTQEGREEEGPVRVAEKSSPQAPLQAAERSSPVIDTVRSAKGKPPGGDGALSPLSVRMSELGPIQSMQLHTCGVSEYTMSSDSTEEEQEDKENVAIETIVEEAAETEDVAKERSPLKPSNSQPKITPLNPGVTPSKIGKPRNPGVIPGATPLTMSKPHRVRQLAEAFTASACAAAQSPKKPVELFVKPRIKNPISFRALGRLDGKPNDH</sequence>
<feature type="compositionally biased region" description="Basic and acidic residues" evidence="3">
    <location>
        <begin position="325"/>
        <end position="337"/>
    </location>
</feature>
<feature type="region of interest" description="Disordered" evidence="3">
    <location>
        <begin position="705"/>
        <end position="750"/>
    </location>
</feature>
<dbReference type="EMBL" id="GG677256">
    <property type="protein sequence ID" value="EER10683.1"/>
    <property type="molecule type" value="Genomic_DNA"/>
</dbReference>
<accession>C5KXF9</accession>
<organism evidence="5">
    <name type="scientific">Perkinsus marinus (strain ATCC 50983 / TXsc)</name>
    <dbReference type="NCBI Taxonomy" id="423536"/>
    <lineage>
        <taxon>Eukaryota</taxon>
        <taxon>Sar</taxon>
        <taxon>Alveolata</taxon>
        <taxon>Perkinsozoa</taxon>
        <taxon>Perkinsea</taxon>
        <taxon>Perkinsida</taxon>
        <taxon>Perkinsidae</taxon>
        <taxon>Perkinsus</taxon>
    </lineage>
</organism>
<dbReference type="InParanoid" id="C5KXF9"/>
<evidence type="ECO:0000313" key="4">
    <source>
        <dbReference type="EMBL" id="EER10683.1"/>
    </source>
</evidence>
<feature type="compositionally biased region" description="Basic and acidic residues" evidence="3">
    <location>
        <begin position="1067"/>
        <end position="1079"/>
    </location>
</feature>
<dbReference type="PANTHER" id="PTHR32083">
    <property type="entry name" value="CILIA AND FLAGELLA-ASSOCIATED PROTEIN 58-RELATED"/>
    <property type="match status" value="1"/>
</dbReference>
<evidence type="ECO:0000313" key="5">
    <source>
        <dbReference type="Proteomes" id="UP000007800"/>
    </source>
</evidence>
<feature type="compositionally biased region" description="Basic and acidic residues" evidence="3">
    <location>
        <begin position="346"/>
        <end position="359"/>
    </location>
</feature>
<feature type="coiled-coil region" evidence="2">
    <location>
        <begin position="819"/>
        <end position="881"/>
    </location>
</feature>
<feature type="compositionally biased region" description="Basic and acidic residues" evidence="3">
    <location>
        <begin position="588"/>
        <end position="597"/>
    </location>
</feature>
<dbReference type="OrthoDB" id="440620at2759"/>
<dbReference type="OMA" id="ECTETSK"/>
<protein>
    <submittedName>
        <fullName evidence="4">Structural maintenance of chromosome 2, putative</fullName>
    </submittedName>
</protein>
<feature type="region of interest" description="Disordered" evidence="3">
    <location>
        <begin position="575"/>
        <end position="597"/>
    </location>
</feature>
<proteinExistence type="predicted"/>
<keyword evidence="1 2" id="KW-0175">Coiled coil</keyword>
<reference evidence="4 5" key="1">
    <citation type="submission" date="2008-07" db="EMBL/GenBank/DDBJ databases">
        <authorList>
            <person name="El-Sayed N."/>
            <person name="Caler E."/>
            <person name="Inman J."/>
            <person name="Amedeo P."/>
            <person name="Hass B."/>
            <person name="Wortman J."/>
        </authorList>
    </citation>
    <scope>NUCLEOTIDE SEQUENCE [LARGE SCALE GENOMIC DNA]</scope>
    <source>
        <strain evidence="5">ATCC 50983 / TXsc</strain>
    </source>
</reference>